<dbReference type="SUPFAM" id="SSF56204">
    <property type="entry name" value="Hect, E3 ligase catalytic domain"/>
    <property type="match status" value="1"/>
</dbReference>
<keyword evidence="1" id="KW-0436">Ligase</keyword>
<sequence>PFEHGIDAGGLKCEYFGDMLRDINSSLFEGKEDRRVPIHSWEKANLMQLAGIMIAHCILHSGITFPVLAPYVYHYVATGEKELSAGFLDLCHASDDESILQILDNPSYGVLVDQSGWPVEKLITQKTKQEFITQLLAEELITKRTVALNRFREGLNHFGLLDMMGSTDVGRDLFDTPNSKTTLTAEKLLSCFEKITTSAPAQLLAYNNLKKFIAVNESVKG</sequence>
<evidence type="ECO:0000313" key="2">
    <source>
        <dbReference type="Proteomes" id="UP001152795"/>
    </source>
</evidence>
<protein>
    <submittedName>
        <fullName evidence="1">G2 M phase-specific E3 ubiquitin- ligase-like</fullName>
    </submittedName>
</protein>
<dbReference type="OrthoDB" id="5948939at2759"/>
<gene>
    <name evidence="1" type="ORF">PACLA_8A073164</name>
</gene>
<dbReference type="EMBL" id="CACRXK020016742">
    <property type="protein sequence ID" value="CAB4030261.1"/>
    <property type="molecule type" value="Genomic_DNA"/>
</dbReference>
<dbReference type="Gene3D" id="3.90.1750.10">
    <property type="entry name" value="Hect, E3 ligase catalytic domains"/>
    <property type="match status" value="1"/>
</dbReference>
<organism evidence="1 2">
    <name type="scientific">Paramuricea clavata</name>
    <name type="common">Red gorgonian</name>
    <name type="synonym">Violescent sea-whip</name>
    <dbReference type="NCBI Taxonomy" id="317549"/>
    <lineage>
        <taxon>Eukaryota</taxon>
        <taxon>Metazoa</taxon>
        <taxon>Cnidaria</taxon>
        <taxon>Anthozoa</taxon>
        <taxon>Octocorallia</taxon>
        <taxon>Malacalcyonacea</taxon>
        <taxon>Plexauridae</taxon>
        <taxon>Paramuricea</taxon>
    </lineage>
</organism>
<evidence type="ECO:0000313" key="1">
    <source>
        <dbReference type="EMBL" id="CAB4030261.1"/>
    </source>
</evidence>
<keyword evidence="2" id="KW-1185">Reference proteome</keyword>
<accession>A0A6S7JHW5</accession>
<proteinExistence type="predicted"/>
<reference evidence="1" key="1">
    <citation type="submission" date="2020-04" db="EMBL/GenBank/DDBJ databases">
        <authorList>
            <person name="Alioto T."/>
            <person name="Alioto T."/>
            <person name="Gomez Garrido J."/>
        </authorList>
    </citation>
    <scope>NUCLEOTIDE SEQUENCE</scope>
    <source>
        <strain evidence="1">A484AB</strain>
    </source>
</reference>
<dbReference type="GO" id="GO:0004842">
    <property type="term" value="F:ubiquitin-protein transferase activity"/>
    <property type="evidence" value="ECO:0007669"/>
    <property type="project" value="InterPro"/>
</dbReference>
<dbReference type="InterPro" id="IPR035983">
    <property type="entry name" value="Hect_E3_ubiquitin_ligase"/>
</dbReference>
<feature type="non-terminal residue" evidence="1">
    <location>
        <position position="1"/>
    </location>
</feature>
<dbReference type="AlphaFoldDB" id="A0A6S7JHW5"/>
<comment type="caution">
    <text evidence="1">The sequence shown here is derived from an EMBL/GenBank/DDBJ whole genome shotgun (WGS) entry which is preliminary data.</text>
</comment>
<dbReference type="GO" id="GO:0016874">
    <property type="term" value="F:ligase activity"/>
    <property type="evidence" value="ECO:0007669"/>
    <property type="project" value="UniProtKB-KW"/>
</dbReference>
<name>A0A6S7JHW5_PARCT</name>
<dbReference type="Proteomes" id="UP001152795">
    <property type="component" value="Unassembled WGS sequence"/>
</dbReference>